<gene>
    <name evidence="1" type="ORF">SMGD1_0674</name>
</gene>
<dbReference type="STRING" id="929558.SMGD1_0674"/>
<accession>H1FW83</accession>
<organism evidence="1 2">
    <name type="scientific">Sulfurimonas gotlandica (strain DSM 19862 / JCM 16533 / GD1)</name>
    <dbReference type="NCBI Taxonomy" id="929558"/>
    <lineage>
        <taxon>Bacteria</taxon>
        <taxon>Pseudomonadati</taxon>
        <taxon>Campylobacterota</taxon>
        <taxon>Epsilonproteobacteria</taxon>
        <taxon>Campylobacterales</taxon>
        <taxon>Sulfurimonadaceae</taxon>
        <taxon>Sulfurimonas</taxon>
    </lineage>
</organism>
<proteinExistence type="predicted"/>
<sequence length="103" mass="11970">MKNLDLYTNNELHFIVNGENVKIKKLDINEIKDIYNKEFQNNKDTEIENIAFLLAHRNAIHNYDKNVAFVTLQSAGGMPISFEGWNEKGDFVNNYVVYSDSRI</sequence>
<evidence type="ECO:0000313" key="2">
    <source>
        <dbReference type="Proteomes" id="UP000006431"/>
    </source>
</evidence>
<dbReference type="PATRIC" id="fig|929558.5.peg.672"/>
<name>B6BKY7_SULGG</name>
<dbReference type="EMBL" id="AFRZ01000001">
    <property type="protein sequence ID" value="EHP29201.1"/>
    <property type="molecule type" value="Genomic_DNA"/>
</dbReference>
<keyword evidence="2" id="KW-1185">Reference proteome</keyword>
<reference evidence="1 2" key="1">
    <citation type="journal article" date="2012" name="Proc. Natl. Acad. Sci. U.S.A.">
        <title>Genome and physiology of a model Epsilonproteobacterium responsible for sulfide detoxification in marine oxygen depletion zones.</title>
        <authorList>
            <person name="Grote J."/>
            <person name="Schott T."/>
            <person name="Bruckner C.G."/>
            <person name="Glockner F.O."/>
            <person name="Jost G."/>
            <person name="Teeling H."/>
            <person name="Labrenz M."/>
            <person name="Jurgens K."/>
        </authorList>
    </citation>
    <scope>NUCLEOTIDE SEQUENCE [LARGE SCALE GENOMIC DNA]</scope>
    <source>
        <strain evidence="1 2">GD1</strain>
    </source>
</reference>
<comment type="caution">
    <text evidence="1">The sequence shown here is derived from an EMBL/GenBank/DDBJ whole genome shotgun (WGS) entry which is preliminary data.</text>
</comment>
<dbReference type="RefSeq" id="WP_008337665.1">
    <property type="nucleotide sequence ID" value="NZ_AFRZ01000001.1"/>
</dbReference>
<dbReference type="Proteomes" id="UP000006431">
    <property type="component" value="Unassembled WGS sequence"/>
</dbReference>
<protein>
    <submittedName>
        <fullName evidence="1">Uncharacterized protein</fullName>
    </submittedName>
</protein>
<dbReference type="HOGENOM" id="CLU_2262403_0_0_7"/>
<dbReference type="AlphaFoldDB" id="B6BKY7"/>
<evidence type="ECO:0000313" key="1">
    <source>
        <dbReference type="EMBL" id="EHP29201.1"/>
    </source>
</evidence>
<accession>B6BKY7</accession>